<evidence type="ECO:0000256" key="1">
    <source>
        <dbReference type="ARBA" id="ARBA00006227"/>
    </source>
</evidence>
<proteinExistence type="inferred from homology"/>
<feature type="region of interest" description="Disordered" evidence="5">
    <location>
        <begin position="129"/>
        <end position="163"/>
    </location>
</feature>
<dbReference type="EMBL" id="CP112932">
    <property type="protein sequence ID" value="WPY01061.1"/>
    <property type="molecule type" value="Genomic_DNA"/>
</dbReference>
<evidence type="ECO:0000313" key="6">
    <source>
        <dbReference type="EMBL" id="WPY01061.1"/>
    </source>
</evidence>
<organism evidence="6 7">
    <name type="scientific">Candidatus Trichorickettsia mobilis</name>
    <dbReference type="NCBI Taxonomy" id="1346319"/>
    <lineage>
        <taxon>Bacteria</taxon>
        <taxon>Pseudomonadati</taxon>
        <taxon>Pseudomonadota</taxon>
        <taxon>Alphaproteobacteria</taxon>
        <taxon>Rickettsiales</taxon>
        <taxon>Rickettsiaceae</taxon>
        <taxon>Rickettsieae</taxon>
        <taxon>Candidatus Trichorickettsia</taxon>
    </lineage>
</organism>
<dbReference type="CDD" id="cd00392">
    <property type="entry name" value="Ribosomal_L13"/>
    <property type="match status" value="1"/>
</dbReference>
<keyword evidence="3 4" id="KW-0687">Ribonucleoprotein</keyword>
<reference evidence="6 7" key="1">
    <citation type="submission" date="2022-10" db="EMBL/GenBank/DDBJ databases">
        <title>Host association and intracellularity evolved multiple times independently in the Rickettsiales.</title>
        <authorList>
            <person name="Castelli M."/>
            <person name="Nardi T."/>
            <person name="Gammuto L."/>
            <person name="Bellinzona G."/>
            <person name="Sabaneyeva E."/>
            <person name="Potekhin A."/>
            <person name="Serra V."/>
            <person name="Petroni G."/>
            <person name="Sassera D."/>
        </authorList>
    </citation>
    <scope>NUCLEOTIDE SEQUENCE [LARGE SCALE GENOMIC DNA]</scope>
    <source>
        <strain evidence="6 7">Kr 154-4</strain>
    </source>
</reference>
<gene>
    <name evidence="4" type="primary">rplM</name>
    <name evidence="6" type="ORF">Trichorick_00955</name>
</gene>
<dbReference type="GO" id="GO:0005840">
    <property type="term" value="C:ribosome"/>
    <property type="evidence" value="ECO:0007669"/>
    <property type="project" value="UniProtKB-KW"/>
</dbReference>
<dbReference type="HAMAP" id="MF_01366">
    <property type="entry name" value="Ribosomal_uL13"/>
    <property type="match status" value="1"/>
</dbReference>
<dbReference type="RefSeq" id="WP_323737869.1">
    <property type="nucleotide sequence ID" value="NZ_CP112932.1"/>
</dbReference>
<dbReference type="SUPFAM" id="SSF52161">
    <property type="entry name" value="Ribosomal protein L13"/>
    <property type="match status" value="1"/>
</dbReference>
<evidence type="ECO:0000256" key="4">
    <source>
        <dbReference type="HAMAP-Rule" id="MF_01366"/>
    </source>
</evidence>
<dbReference type="InterPro" id="IPR005822">
    <property type="entry name" value="Ribosomal_uL13"/>
</dbReference>
<accession>A0ABZ0UU84</accession>
<evidence type="ECO:0000313" key="7">
    <source>
        <dbReference type="Proteomes" id="UP001326613"/>
    </source>
</evidence>
<dbReference type="NCBIfam" id="TIGR01066">
    <property type="entry name" value="rplM_bact"/>
    <property type="match status" value="1"/>
</dbReference>
<protein>
    <recommendedName>
        <fullName evidence="4">Large ribosomal subunit protein uL13</fullName>
    </recommendedName>
</protein>
<dbReference type="PANTHER" id="PTHR11545:SF2">
    <property type="entry name" value="LARGE RIBOSOMAL SUBUNIT PROTEIN UL13M"/>
    <property type="match status" value="1"/>
</dbReference>
<evidence type="ECO:0000256" key="2">
    <source>
        <dbReference type="ARBA" id="ARBA00022980"/>
    </source>
</evidence>
<dbReference type="InterPro" id="IPR005823">
    <property type="entry name" value="Ribosomal_uL13_bac-type"/>
</dbReference>
<dbReference type="PANTHER" id="PTHR11545">
    <property type="entry name" value="RIBOSOMAL PROTEIN L13"/>
    <property type="match status" value="1"/>
</dbReference>
<dbReference type="InterPro" id="IPR036899">
    <property type="entry name" value="Ribosomal_uL13_sf"/>
</dbReference>
<sequence length="163" mass="18457">MKTYSAKPSEINKKWWVIDAKDVVLGRLAAEVSKMLRGKHKASFTPHMDCGDYIIIVNAAQVHLTGKKSDLKDGKFYHRHTGFPGGIKTTTAGKMLVGKHPERVIKLAVKRMITRNVLGSKQVSNLYVYPDDSHPHQAQQPEIYDFGNKNNKNKKLNSYDDKH</sequence>
<keyword evidence="7" id="KW-1185">Reference proteome</keyword>
<evidence type="ECO:0000256" key="5">
    <source>
        <dbReference type="SAM" id="MobiDB-lite"/>
    </source>
</evidence>
<keyword evidence="2 4" id="KW-0689">Ribosomal protein</keyword>
<dbReference type="Pfam" id="PF00572">
    <property type="entry name" value="Ribosomal_L13"/>
    <property type="match status" value="1"/>
</dbReference>
<comment type="similarity">
    <text evidence="1 4">Belongs to the universal ribosomal protein uL13 family.</text>
</comment>
<evidence type="ECO:0000256" key="3">
    <source>
        <dbReference type="ARBA" id="ARBA00023274"/>
    </source>
</evidence>
<dbReference type="PIRSF" id="PIRSF002181">
    <property type="entry name" value="Ribosomal_L13"/>
    <property type="match status" value="1"/>
</dbReference>
<dbReference type="Proteomes" id="UP001326613">
    <property type="component" value="Chromosome"/>
</dbReference>
<comment type="subunit">
    <text evidence="4">Part of the 50S ribosomal subunit.</text>
</comment>
<name>A0ABZ0UU84_9RICK</name>
<dbReference type="Gene3D" id="3.90.1180.10">
    <property type="entry name" value="Ribosomal protein L13"/>
    <property type="match status" value="1"/>
</dbReference>
<comment type="function">
    <text evidence="4">This protein is one of the early assembly proteins of the 50S ribosomal subunit, although it is not seen to bind rRNA by itself. It is important during the early stages of 50S assembly.</text>
</comment>